<feature type="domain" description="Nucleotidyl transferase" evidence="5">
    <location>
        <begin position="13"/>
        <end position="223"/>
    </location>
</feature>
<dbReference type="GO" id="GO:0005525">
    <property type="term" value="F:GTP binding"/>
    <property type="evidence" value="ECO:0007669"/>
    <property type="project" value="UniProtKB-KW"/>
</dbReference>
<protein>
    <recommendedName>
        <fullName evidence="3">mannose-1-phosphate guanylyltransferase</fullName>
        <ecNumber evidence="3">2.7.7.13</ecNumber>
    </recommendedName>
</protein>
<organism evidence="7 8">
    <name type="scientific">Saccharomycopsis crataegensis</name>
    <dbReference type="NCBI Taxonomy" id="43959"/>
    <lineage>
        <taxon>Eukaryota</taxon>
        <taxon>Fungi</taxon>
        <taxon>Dikarya</taxon>
        <taxon>Ascomycota</taxon>
        <taxon>Saccharomycotina</taxon>
        <taxon>Saccharomycetes</taxon>
        <taxon>Saccharomycopsidaceae</taxon>
        <taxon>Saccharomycopsis</taxon>
    </lineage>
</organism>
<dbReference type="EMBL" id="BTFZ01000003">
    <property type="protein sequence ID" value="GMM34752.1"/>
    <property type="molecule type" value="Genomic_DNA"/>
</dbReference>
<comment type="caution">
    <text evidence="7">The sequence shown here is derived from an EMBL/GenBank/DDBJ whole genome shotgun (WGS) entry which is preliminary data.</text>
</comment>
<evidence type="ECO:0000259" key="6">
    <source>
        <dbReference type="Pfam" id="PF25087"/>
    </source>
</evidence>
<keyword evidence="8" id="KW-1185">Reference proteome</keyword>
<evidence type="ECO:0000259" key="5">
    <source>
        <dbReference type="Pfam" id="PF00483"/>
    </source>
</evidence>
<name>A0AAV5QIY0_9ASCO</name>
<dbReference type="SUPFAM" id="SSF53448">
    <property type="entry name" value="Nucleotide-diphospho-sugar transferases"/>
    <property type="match status" value="1"/>
</dbReference>
<dbReference type="Pfam" id="PF00483">
    <property type="entry name" value="NTP_transferase"/>
    <property type="match status" value="1"/>
</dbReference>
<evidence type="ECO:0000256" key="3">
    <source>
        <dbReference type="ARBA" id="ARBA00012387"/>
    </source>
</evidence>
<gene>
    <name evidence="7" type="ORF">DASC09_020770</name>
</gene>
<dbReference type="PANTHER" id="PTHR22572">
    <property type="entry name" value="SUGAR-1-PHOSPHATE GUANYL TRANSFERASE"/>
    <property type="match status" value="1"/>
</dbReference>
<dbReference type="EC" id="2.7.7.13" evidence="3"/>
<sequence>MPDKKSSSAANTKAIILVGGDLRGTRFRPLSLNTPKVLFPIAGKPLLSHIIEPISKIQSIKDVLIIGFYENSVFKNFLCECREQFPNLNIKYLREYKALGTAGGLFHFRDEIKRNNPEKIFVIHGDIICSFPFKEILEFFTKQQDYYDDSEAKAVVFGIDVPKYLASHPHTFGAIVADKNNKVIHYVEKPESKLSNIINGGIYLFNSKYIINKIAEVKHSKDELVDDVTNVDPIDSDVVSLENDILAKLPDDGGFYVFKSGSYWRQIKRAASALPANDLVLANTKTDNSSQKCEIIEPVFIHPTAKIAASAKIGPNVSIGPYCVIDEGVRVKNSILLENVEINEDSLVLYSIISSDTKIGKWVRIEGTEIKANDPVTYFEVHEIKFSKATILSSNTFINDNVYVKNCVVLPNKEIKVDTKLEIIM</sequence>
<evidence type="ECO:0000256" key="1">
    <source>
        <dbReference type="ARBA" id="ARBA00004823"/>
    </source>
</evidence>
<comment type="similarity">
    <text evidence="2">Belongs to the transferase hexapeptide repeat family.</text>
</comment>
<dbReference type="AlphaFoldDB" id="A0AAV5QIY0"/>
<accession>A0AAV5QIY0</accession>
<dbReference type="Proteomes" id="UP001360560">
    <property type="component" value="Unassembled WGS sequence"/>
</dbReference>
<comment type="catalytic activity">
    <reaction evidence="4">
        <text>alpha-D-mannose 1-phosphate + GTP + H(+) = GDP-alpha-D-mannose + diphosphate</text>
        <dbReference type="Rhea" id="RHEA:15229"/>
        <dbReference type="ChEBI" id="CHEBI:15378"/>
        <dbReference type="ChEBI" id="CHEBI:33019"/>
        <dbReference type="ChEBI" id="CHEBI:37565"/>
        <dbReference type="ChEBI" id="CHEBI:57527"/>
        <dbReference type="ChEBI" id="CHEBI:58409"/>
        <dbReference type="EC" id="2.7.7.13"/>
    </reaction>
</comment>
<dbReference type="RefSeq" id="XP_064851752.1">
    <property type="nucleotide sequence ID" value="XM_064995680.1"/>
</dbReference>
<dbReference type="GO" id="GO:0004475">
    <property type="term" value="F:mannose-1-phosphate guanylyltransferase (GTP) activity"/>
    <property type="evidence" value="ECO:0007669"/>
    <property type="project" value="UniProtKB-EC"/>
</dbReference>
<dbReference type="InterPro" id="IPR050486">
    <property type="entry name" value="Mannose-1P_guanyltransferase"/>
</dbReference>
<dbReference type="Pfam" id="PF25087">
    <property type="entry name" value="GMPPB_C"/>
    <property type="match status" value="1"/>
</dbReference>
<dbReference type="SUPFAM" id="SSF51161">
    <property type="entry name" value="Trimeric LpxA-like enzymes"/>
    <property type="match status" value="1"/>
</dbReference>
<dbReference type="InterPro" id="IPR029044">
    <property type="entry name" value="Nucleotide-diphossugar_trans"/>
</dbReference>
<evidence type="ECO:0000313" key="8">
    <source>
        <dbReference type="Proteomes" id="UP001360560"/>
    </source>
</evidence>
<dbReference type="Gene3D" id="3.90.550.10">
    <property type="entry name" value="Spore Coat Polysaccharide Biosynthesis Protein SpsA, Chain A"/>
    <property type="match status" value="1"/>
</dbReference>
<comment type="pathway">
    <text evidence="1">Nucleotide-sugar biosynthesis; GDP-alpha-D-mannose biosynthesis; GDP-alpha-D-mannose from alpha-D-mannose 1-phosphate (GTP route): step 1/1.</text>
</comment>
<evidence type="ECO:0000256" key="2">
    <source>
        <dbReference type="ARBA" id="ARBA00007274"/>
    </source>
</evidence>
<dbReference type="GeneID" id="90072731"/>
<dbReference type="InterPro" id="IPR056729">
    <property type="entry name" value="GMPPB_C"/>
</dbReference>
<feature type="domain" description="Mannose-1-phosphate guanyltransferase C-terminal" evidence="6">
    <location>
        <begin position="295"/>
        <end position="420"/>
    </location>
</feature>
<dbReference type="InterPro" id="IPR011004">
    <property type="entry name" value="Trimer_LpxA-like_sf"/>
</dbReference>
<evidence type="ECO:0000256" key="4">
    <source>
        <dbReference type="ARBA" id="ARBA00047343"/>
    </source>
</evidence>
<reference evidence="7 8" key="1">
    <citation type="journal article" date="2023" name="Elife">
        <title>Identification of key yeast species and microbe-microbe interactions impacting larval growth of Drosophila in the wild.</title>
        <authorList>
            <person name="Mure A."/>
            <person name="Sugiura Y."/>
            <person name="Maeda R."/>
            <person name="Honda K."/>
            <person name="Sakurai N."/>
            <person name="Takahashi Y."/>
            <person name="Watada M."/>
            <person name="Katoh T."/>
            <person name="Gotoh A."/>
            <person name="Gotoh Y."/>
            <person name="Taniguchi I."/>
            <person name="Nakamura K."/>
            <person name="Hayashi T."/>
            <person name="Katayama T."/>
            <person name="Uemura T."/>
            <person name="Hattori Y."/>
        </authorList>
    </citation>
    <scope>NUCLEOTIDE SEQUENCE [LARGE SCALE GENOMIC DNA]</scope>
    <source>
        <strain evidence="7 8">SC-9</strain>
    </source>
</reference>
<dbReference type="Gene3D" id="2.160.10.10">
    <property type="entry name" value="Hexapeptide repeat proteins"/>
    <property type="match status" value="1"/>
</dbReference>
<evidence type="ECO:0000313" key="7">
    <source>
        <dbReference type="EMBL" id="GMM34752.1"/>
    </source>
</evidence>
<proteinExistence type="inferred from homology"/>
<dbReference type="InterPro" id="IPR005835">
    <property type="entry name" value="NTP_transferase_dom"/>
</dbReference>